<dbReference type="RefSeq" id="WP_237263910.1">
    <property type="nucleotide sequence ID" value="NZ_AP024202.1"/>
</dbReference>
<evidence type="ECO:0000313" key="12">
    <source>
        <dbReference type="Proteomes" id="UP001054820"/>
    </source>
</evidence>
<evidence type="ECO:0000256" key="6">
    <source>
        <dbReference type="ARBA" id="ARBA00023239"/>
    </source>
</evidence>
<comment type="cofactor">
    <cofactor evidence="1">
        <name>pyridoxal 5'-phosphate</name>
        <dbReference type="ChEBI" id="CHEBI:597326"/>
    </cofactor>
</comment>
<organism evidence="11 12">
    <name type="scientific">Thiomicrorhabdus immobilis</name>
    <dbReference type="NCBI Taxonomy" id="2791037"/>
    <lineage>
        <taxon>Bacteria</taxon>
        <taxon>Pseudomonadati</taxon>
        <taxon>Pseudomonadota</taxon>
        <taxon>Gammaproteobacteria</taxon>
        <taxon>Thiotrichales</taxon>
        <taxon>Piscirickettsiaceae</taxon>
        <taxon>Thiomicrorhabdus</taxon>
    </lineage>
</organism>
<evidence type="ECO:0000256" key="2">
    <source>
        <dbReference type="ARBA" id="ARBA00009320"/>
    </source>
</evidence>
<proteinExistence type="inferred from homology"/>
<dbReference type="EMBL" id="AP024202">
    <property type="protein sequence ID" value="BCN93060.1"/>
    <property type="molecule type" value="Genomic_DNA"/>
</dbReference>
<dbReference type="PANTHER" id="PTHR42743">
    <property type="entry name" value="AMINO-ACID AMINOTRANSFERASE"/>
    <property type="match status" value="1"/>
</dbReference>
<keyword evidence="4" id="KW-0663">Pyridoxal phosphate</keyword>
<evidence type="ECO:0000256" key="3">
    <source>
        <dbReference type="ARBA" id="ARBA00011738"/>
    </source>
</evidence>
<evidence type="ECO:0000256" key="7">
    <source>
        <dbReference type="ARBA" id="ARBA00035633"/>
    </source>
</evidence>
<accession>A0ABM7MCG0</accession>
<dbReference type="InterPro" id="IPR001544">
    <property type="entry name" value="Aminotrans_IV"/>
</dbReference>
<dbReference type="InterPro" id="IPR036038">
    <property type="entry name" value="Aminotransferase-like"/>
</dbReference>
<evidence type="ECO:0000256" key="5">
    <source>
        <dbReference type="ARBA" id="ARBA00022909"/>
    </source>
</evidence>
<dbReference type="Gene3D" id="3.20.10.10">
    <property type="entry name" value="D-amino Acid Aminotransferase, subunit A, domain 2"/>
    <property type="match status" value="1"/>
</dbReference>
<keyword evidence="6 11" id="KW-0456">Lyase</keyword>
<dbReference type="Gene3D" id="3.30.470.10">
    <property type="match status" value="1"/>
</dbReference>
<dbReference type="NCBIfam" id="TIGR03461">
    <property type="entry name" value="pabC_Proteo"/>
    <property type="match status" value="1"/>
</dbReference>
<evidence type="ECO:0000256" key="4">
    <source>
        <dbReference type="ARBA" id="ARBA00022898"/>
    </source>
</evidence>
<dbReference type="InterPro" id="IPR050571">
    <property type="entry name" value="Class-IV_PLP-Dep_Aminotrnsfr"/>
</dbReference>
<dbReference type="InterPro" id="IPR043131">
    <property type="entry name" value="BCAT-like_N"/>
</dbReference>
<dbReference type="Pfam" id="PF01063">
    <property type="entry name" value="Aminotran_4"/>
    <property type="match status" value="1"/>
</dbReference>
<comment type="similarity">
    <text evidence="2">Belongs to the class-IV pyridoxal-phosphate-dependent aminotransferase family.</text>
</comment>
<comment type="pathway">
    <text evidence="7">Cofactor biosynthesis; tetrahydrofolate biosynthesis; 4-aminobenzoate from chorismate: step 2/2.</text>
</comment>
<comment type="subunit">
    <text evidence="3">Homodimer.</text>
</comment>
<dbReference type="SUPFAM" id="SSF56752">
    <property type="entry name" value="D-aminoacid aminotransferase-like PLP-dependent enzymes"/>
    <property type="match status" value="1"/>
</dbReference>
<evidence type="ECO:0000256" key="1">
    <source>
        <dbReference type="ARBA" id="ARBA00001933"/>
    </source>
</evidence>
<dbReference type="InterPro" id="IPR043132">
    <property type="entry name" value="BCAT-like_C"/>
</dbReference>
<keyword evidence="12" id="KW-1185">Reference proteome</keyword>
<protein>
    <recommendedName>
        <fullName evidence="8 10">Aminodeoxychorismate lyase</fullName>
        <ecNumber evidence="8 10">4.1.3.38</ecNumber>
    </recommendedName>
</protein>
<dbReference type="PANTHER" id="PTHR42743:SF2">
    <property type="entry name" value="AMINODEOXYCHORISMATE LYASE"/>
    <property type="match status" value="1"/>
</dbReference>
<gene>
    <name evidence="11" type="ORF">THMIRHAM_08450</name>
</gene>
<dbReference type="EC" id="4.1.3.38" evidence="8 10"/>
<evidence type="ECO:0000256" key="10">
    <source>
        <dbReference type="NCBIfam" id="TIGR03461"/>
    </source>
</evidence>
<dbReference type="InterPro" id="IPR017824">
    <property type="entry name" value="Aminodeoxychorismate_lyase_IV"/>
</dbReference>
<reference evidence="11" key="1">
    <citation type="journal article" date="2022" name="Arch. Microbiol.">
        <title>Thiomicrorhabdus immobilis sp. nov., a mesophilic sulfur-oxidizing bacterium isolated from sediment of a brackish lake in northern Japan.</title>
        <authorList>
            <person name="Kojima H."/>
            <person name="Mochizuki J."/>
            <person name="Kanda M."/>
            <person name="Watanabe T."/>
            <person name="Fukui M."/>
        </authorList>
    </citation>
    <scope>NUCLEOTIDE SEQUENCE</scope>
    <source>
        <strain evidence="11">Am19</strain>
    </source>
</reference>
<keyword evidence="5" id="KW-0289">Folate biosynthesis</keyword>
<evidence type="ECO:0000313" key="11">
    <source>
        <dbReference type="EMBL" id="BCN93060.1"/>
    </source>
</evidence>
<name>A0ABM7MCG0_9GAMM</name>
<dbReference type="GO" id="GO:0016829">
    <property type="term" value="F:lyase activity"/>
    <property type="evidence" value="ECO:0007669"/>
    <property type="project" value="UniProtKB-KW"/>
</dbReference>
<evidence type="ECO:0000256" key="8">
    <source>
        <dbReference type="ARBA" id="ARBA00035676"/>
    </source>
</evidence>
<sequence length="303" mass="33922">MAQNKREVSSVKLDTWLNGEPLNSVSIHDRGLQYGDGFFTTILVRNQQVLNWPAHWRRIEKSCEALLIPLLDKTQLQTWVRKALSEYLQANFQTDCVLKIMITRGSGGIGYQMPEPINPNCIFVIKPAPAVNEALFLSHNEPIATMVANQQAGLLSQPGLVGLKSLNRLENVLARTEIANQGFAEAIMLNSLENVVCGTQSNLFIIQGENIATPRLDVSGVEGTTRYQLLFLLETLGYAVQEADLKLEDVLQADELFFSNAVRGIQAVDQLLDVYFQTLQTQKIHQAWSDWQQQNAISLNQLN</sequence>
<evidence type="ECO:0000256" key="9">
    <source>
        <dbReference type="ARBA" id="ARBA00049529"/>
    </source>
</evidence>
<comment type="catalytic activity">
    <reaction evidence="9">
        <text>4-amino-4-deoxychorismate = 4-aminobenzoate + pyruvate + H(+)</text>
        <dbReference type="Rhea" id="RHEA:16201"/>
        <dbReference type="ChEBI" id="CHEBI:15361"/>
        <dbReference type="ChEBI" id="CHEBI:15378"/>
        <dbReference type="ChEBI" id="CHEBI:17836"/>
        <dbReference type="ChEBI" id="CHEBI:58406"/>
        <dbReference type="EC" id="4.1.3.38"/>
    </reaction>
</comment>
<dbReference type="Proteomes" id="UP001054820">
    <property type="component" value="Chromosome"/>
</dbReference>